<evidence type="ECO:0000313" key="5">
    <source>
        <dbReference type="Proteomes" id="UP000019402"/>
    </source>
</evidence>
<dbReference type="Pfam" id="PF18962">
    <property type="entry name" value="Por_Secre_tail"/>
    <property type="match status" value="1"/>
</dbReference>
<protein>
    <submittedName>
        <fullName evidence="4">Uncharacterized protein</fullName>
    </submittedName>
</protein>
<evidence type="ECO:0000256" key="1">
    <source>
        <dbReference type="ARBA" id="ARBA00022737"/>
    </source>
</evidence>
<gene>
    <name evidence="4" type="ORF">JCM21142_52321</name>
</gene>
<dbReference type="PANTHER" id="PTHR43739:SF5">
    <property type="entry name" value="EXO-ALPHA-SIALIDASE"/>
    <property type="match status" value="1"/>
</dbReference>
<sequence length="980" mass="109090">MSGYNEEFWCHPTDPHVMFMGPDMHVAYGSWDNGKSWQTIKDCDGDGLDLERVNDMTFSKRDPDFGVAIERRGKVFVTHDMGRTWKLVYTIPHGAESPWYNAHSRVVIDPADDDTWYIGAGGFWDVKGNWRSAASPQGTHRPIYAYGYILKTSNGGVSFDKIASDISDDLDVGRIMVHPENSDRILIATGQGMFLSKDAGVTWKPSNQGLPNNLPKDVAEYYNPMTKEYILYTVEQSVYKESGNTIATEGGVFKSMDGGESWTSITGNLGLDFTQITNTTFRDNFNKLVAYWLGKDKGVIAAKDYPTQTLQVFRRLVVNPKNKDEIYLFANQRHDKSFGPGDIWKSADGGQTWKIVTRHGTYWQQGSDQSYWESKGMVTTPNVEFAHLQASLDESLESYSACRHLAINANGDVFIGINQQTQRSTDGGISWKQIDDDETFPGSNAWIGRGDSDLPGRFILSNTGIPDRLLLCSGEHGLWQTTDNGEWEDKDAVAVTQIEGQVHDINGNHGAHSVSTVAVHPNDPNTIFILAWRQEHRGWLRKTTDGGKTWNNVVQIFDSNNGSWEATASQYCLKIDPVNPDNMYFTAIYKPISCGTNSGPGEDLTKGEYGVYRSTDGGNTWHVSNDWIPEGGSVNRIILHPDNPEVLFAALNQWSNSDPYGLYKSTDKAVSWTKMTIPSAIKSVNNVFIDPVTKYMYISCGARTGDYEAGGVYRSKDEGDTWELFFEAPYVWHVETSPVNPNIVLVNAAGQVGGAFKNPGFYLSQDDGESWVKINKGIGQPDKMVDIELDPYNENVLWSAAWGSGWYKGMIKTNEVKAVCADVTVNMGDDVTLYAHGSIGSQLKYTWTVPDEVENAQIDKYKISFMAPQVDEDTVLTLGLKVSNDLHSDDLDVKVHVKNINTAVKYPQREGLVLYPNPTESVLLVHGVSEKANYSVLSSSGDTLFTSDNERINVSGLSGGCYLLKIETDDLITYHKFIKK</sequence>
<proteinExistence type="predicted"/>
<feature type="domain" description="Sortilin N-terminal" evidence="2">
    <location>
        <begin position="611"/>
        <end position="725"/>
    </location>
</feature>
<comment type="caution">
    <text evidence="4">The sequence shown here is derived from an EMBL/GenBank/DDBJ whole genome shotgun (WGS) entry which is preliminary data.</text>
</comment>
<dbReference type="Proteomes" id="UP000019402">
    <property type="component" value="Unassembled WGS sequence"/>
</dbReference>
<evidence type="ECO:0000259" key="3">
    <source>
        <dbReference type="Pfam" id="PF18962"/>
    </source>
</evidence>
<dbReference type="InterPro" id="IPR031778">
    <property type="entry name" value="Sortilin_N"/>
</dbReference>
<dbReference type="Pfam" id="PF15902">
    <property type="entry name" value="Sortilin-Vps10"/>
    <property type="match status" value="1"/>
</dbReference>
<dbReference type="GO" id="GO:0010411">
    <property type="term" value="P:xyloglucan metabolic process"/>
    <property type="evidence" value="ECO:0007669"/>
    <property type="project" value="TreeGrafter"/>
</dbReference>
<name>W7Y655_9BACT</name>
<dbReference type="InterPro" id="IPR015943">
    <property type="entry name" value="WD40/YVTN_repeat-like_dom_sf"/>
</dbReference>
<reference evidence="4 5" key="1">
    <citation type="journal article" date="2014" name="Genome Announc.">
        <title>Draft Genome Sequence of Cytophaga fermentans JCM 21142T, a Facultative Anaerobe Isolated from Marine Mud.</title>
        <authorList>
            <person name="Starns D."/>
            <person name="Oshima K."/>
            <person name="Suda W."/>
            <person name="Iino T."/>
            <person name="Yuki M."/>
            <person name="Inoue J."/>
            <person name="Kitamura K."/>
            <person name="Iida T."/>
            <person name="Darby A."/>
            <person name="Hattori M."/>
            <person name="Ohkuma M."/>
        </authorList>
    </citation>
    <scope>NUCLEOTIDE SEQUENCE [LARGE SCALE GENOMIC DNA]</scope>
    <source>
        <strain evidence="4 5">JCM 21142</strain>
    </source>
</reference>
<dbReference type="Gene3D" id="2.130.10.10">
    <property type="entry name" value="YVTN repeat-like/Quinoprotein amine dehydrogenase"/>
    <property type="match status" value="4"/>
</dbReference>
<dbReference type="EMBL" id="BAMD01000027">
    <property type="protein sequence ID" value="GAF03642.1"/>
    <property type="molecule type" value="Genomic_DNA"/>
</dbReference>
<dbReference type="CDD" id="cd15482">
    <property type="entry name" value="Sialidase_non-viral"/>
    <property type="match status" value="2"/>
</dbReference>
<dbReference type="SUPFAM" id="SSF110296">
    <property type="entry name" value="Oligoxyloglucan reducing end-specific cellobiohydrolase"/>
    <property type="match status" value="3"/>
</dbReference>
<organism evidence="4 5">
    <name type="scientific">Saccharicrinis fermentans DSM 9555 = JCM 21142</name>
    <dbReference type="NCBI Taxonomy" id="869213"/>
    <lineage>
        <taxon>Bacteria</taxon>
        <taxon>Pseudomonadati</taxon>
        <taxon>Bacteroidota</taxon>
        <taxon>Bacteroidia</taxon>
        <taxon>Marinilabiliales</taxon>
        <taxon>Marinilabiliaceae</taxon>
        <taxon>Saccharicrinis</taxon>
    </lineage>
</organism>
<dbReference type="AlphaFoldDB" id="W7Y655"/>
<dbReference type="InterPro" id="IPR026444">
    <property type="entry name" value="Secre_tail"/>
</dbReference>
<dbReference type="eggNOG" id="COG4447">
    <property type="taxonomic scope" value="Bacteria"/>
</dbReference>
<dbReference type="InterPro" id="IPR052025">
    <property type="entry name" value="Xyloglucanase_GH74"/>
</dbReference>
<accession>W7Y655</accession>
<dbReference type="STRING" id="869213.GCA_000517085_01715"/>
<keyword evidence="1" id="KW-0677">Repeat</keyword>
<evidence type="ECO:0000313" key="4">
    <source>
        <dbReference type="EMBL" id="GAF03642.1"/>
    </source>
</evidence>
<dbReference type="PANTHER" id="PTHR43739">
    <property type="entry name" value="XYLOGLUCANASE (EUROFUNG)"/>
    <property type="match status" value="1"/>
</dbReference>
<keyword evidence="5" id="KW-1185">Reference proteome</keyword>
<evidence type="ECO:0000259" key="2">
    <source>
        <dbReference type="Pfam" id="PF15902"/>
    </source>
</evidence>
<feature type="domain" description="Secretion system C-terminal sorting" evidence="3">
    <location>
        <begin position="914"/>
        <end position="978"/>
    </location>
</feature>
<dbReference type="NCBIfam" id="TIGR04183">
    <property type="entry name" value="Por_Secre_tail"/>
    <property type="match status" value="1"/>
</dbReference>